<organism evidence="1 2">
    <name type="scientific">Microscilla marina ATCC 23134</name>
    <dbReference type="NCBI Taxonomy" id="313606"/>
    <lineage>
        <taxon>Bacteria</taxon>
        <taxon>Pseudomonadati</taxon>
        <taxon>Bacteroidota</taxon>
        <taxon>Cytophagia</taxon>
        <taxon>Cytophagales</taxon>
        <taxon>Microscillaceae</taxon>
        <taxon>Microscilla</taxon>
    </lineage>
</organism>
<dbReference type="Proteomes" id="UP000004095">
    <property type="component" value="Unassembled WGS sequence"/>
</dbReference>
<comment type="caution">
    <text evidence="1">The sequence shown here is derived from an EMBL/GenBank/DDBJ whole genome shotgun (WGS) entry which is preliminary data.</text>
</comment>
<dbReference type="EMBL" id="AAWS01000011">
    <property type="protein sequence ID" value="EAY29458.1"/>
    <property type="molecule type" value="Genomic_DNA"/>
</dbReference>
<evidence type="ECO:0000313" key="1">
    <source>
        <dbReference type="EMBL" id="EAY29458.1"/>
    </source>
</evidence>
<protein>
    <submittedName>
        <fullName evidence="1">Uncharacterized protein</fullName>
    </submittedName>
</protein>
<reference evidence="1 2" key="1">
    <citation type="submission" date="2007-01" db="EMBL/GenBank/DDBJ databases">
        <authorList>
            <person name="Haygood M."/>
            <person name="Podell S."/>
            <person name="Anderson C."/>
            <person name="Hopkinson B."/>
            <person name="Roe K."/>
            <person name="Barbeau K."/>
            <person name="Gaasterland T."/>
            <person name="Ferriera S."/>
            <person name="Johnson J."/>
            <person name="Kravitz S."/>
            <person name="Beeson K."/>
            <person name="Sutton G."/>
            <person name="Rogers Y.-H."/>
            <person name="Friedman R."/>
            <person name="Frazier M."/>
            <person name="Venter J.C."/>
        </authorList>
    </citation>
    <scope>NUCLEOTIDE SEQUENCE [LARGE SCALE GENOMIC DNA]</scope>
    <source>
        <strain evidence="1 2">ATCC 23134</strain>
    </source>
</reference>
<evidence type="ECO:0000313" key="2">
    <source>
        <dbReference type="Proteomes" id="UP000004095"/>
    </source>
</evidence>
<accession>A1ZK05</accession>
<gene>
    <name evidence="1" type="ORF">M23134_01518</name>
</gene>
<name>A1ZK05_MICM2</name>
<proteinExistence type="predicted"/>
<dbReference type="AlphaFoldDB" id="A1ZK05"/>
<sequence>MLEQEQKLDIMMRKKALEIEKIYKCYPILQADNYYGDWKGEYRCPPPKKNGKPRTPGITTIADKAKTVEQLIILLKDFAKKRAANLRKKFKVYYYKEMYNSLDVAQERADIDIEYNLDKEILMEQFLQSSMAIDKQAVFAHLVRVNPMRLLKYPELLAEVSKRPVNKDTIASLRMLIQNTPEDDIRGGQFIKAINGLFGLRKDDINNWYRKDKFEKHRNTWYKKIKDWLYSR</sequence>
<keyword evidence="2" id="KW-1185">Reference proteome</keyword>